<evidence type="ECO:0000256" key="2">
    <source>
        <dbReference type="PROSITE-ProRule" id="PRU00335"/>
    </source>
</evidence>
<dbReference type="InterPro" id="IPR009057">
    <property type="entry name" value="Homeodomain-like_sf"/>
</dbReference>
<dbReference type="SUPFAM" id="SSF46689">
    <property type="entry name" value="Homeodomain-like"/>
    <property type="match status" value="1"/>
</dbReference>
<dbReference type="Pfam" id="PF17920">
    <property type="entry name" value="TetR_C_16"/>
    <property type="match status" value="1"/>
</dbReference>
<feature type="DNA-binding region" description="H-T-H motif" evidence="2">
    <location>
        <begin position="41"/>
        <end position="60"/>
    </location>
</feature>
<evidence type="ECO:0000259" key="4">
    <source>
        <dbReference type="PROSITE" id="PS50977"/>
    </source>
</evidence>
<feature type="domain" description="HTH tetR-type" evidence="4">
    <location>
        <begin position="18"/>
        <end position="78"/>
    </location>
</feature>
<protein>
    <submittedName>
        <fullName evidence="5">TetR/AcrR family transcriptional regulator</fullName>
    </submittedName>
</protein>
<dbReference type="InterPro" id="IPR050109">
    <property type="entry name" value="HTH-type_TetR-like_transc_reg"/>
</dbReference>
<accession>A0A387BY92</accession>
<dbReference type="AlphaFoldDB" id="A0A387BY92"/>
<dbReference type="PRINTS" id="PR00455">
    <property type="entry name" value="HTHTETR"/>
</dbReference>
<feature type="region of interest" description="Disordered" evidence="3">
    <location>
        <begin position="1"/>
        <end position="21"/>
    </location>
</feature>
<evidence type="ECO:0000313" key="6">
    <source>
        <dbReference type="Proteomes" id="UP000275069"/>
    </source>
</evidence>
<dbReference type="Gene3D" id="1.10.357.10">
    <property type="entry name" value="Tetracycline Repressor, domain 2"/>
    <property type="match status" value="1"/>
</dbReference>
<feature type="compositionally biased region" description="Basic residues" evidence="3">
    <location>
        <begin position="1"/>
        <end position="12"/>
    </location>
</feature>
<dbReference type="PROSITE" id="PS50977">
    <property type="entry name" value="HTH_TETR_2"/>
    <property type="match status" value="1"/>
</dbReference>
<dbReference type="InterPro" id="IPR041678">
    <property type="entry name" value="TetR_C_16"/>
</dbReference>
<dbReference type="PANTHER" id="PTHR30055:SF235">
    <property type="entry name" value="TRANSCRIPTIONAL REGULATORY PROTEIN"/>
    <property type="match status" value="1"/>
</dbReference>
<evidence type="ECO:0000256" key="1">
    <source>
        <dbReference type="ARBA" id="ARBA00023125"/>
    </source>
</evidence>
<evidence type="ECO:0000313" key="5">
    <source>
        <dbReference type="EMBL" id="AYG03311.1"/>
    </source>
</evidence>
<dbReference type="Pfam" id="PF00440">
    <property type="entry name" value="TetR_N"/>
    <property type="match status" value="1"/>
</dbReference>
<sequence length="199" mass="21368">MTTKGAQRRRTGRPVGSPPNRDAILASARREFSENGFEGTTIRKIAAGAGVDVALVYHYFTSKDQLLLESLHDARTYELTHVLDGDPARIGERLLRQALTVYDDGDALVGLIRAAGTHEEAAKALREGIGEGELIQLLNALGQPQSEVRAALIASTLVGLTTTRSIVRAGALADADHDTLVAWYAPTIQRYLTEPLPGG</sequence>
<dbReference type="KEGG" id="gry:D7I44_07045"/>
<dbReference type="Gene3D" id="1.10.10.60">
    <property type="entry name" value="Homeodomain-like"/>
    <property type="match status" value="1"/>
</dbReference>
<dbReference type="EMBL" id="CP032624">
    <property type="protein sequence ID" value="AYG03311.1"/>
    <property type="molecule type" value="Genomic_DNA"/>
</dbReference>
<proteinExistence type="predicted"/>
<name>A0A387BY92_9MICO</name>
<dbReference type="Proteomes" id="UP000275069">
    <property type="component" value="Chromosome"/>
</dbReference>
<keyword evidence="1 2" id="KW-0238">DNA-binding</keyword>
<dbReference type="InterPro" id="IPR036271">
    <property type="entry name" value="Tet_transcr_reg_TetR-rel_C_sf"/>
</dbReference>
<reference evidence="5 6" key="1">
    <citation type="submission" date="2018-09" db="EMBL/GenBank/DDBJ databases">
        <title>Genome sequencing of strain 2DFW10M-5.</title>
        <authorList>
            <person name="Heo J."/>
            <person name="Kim S.-J."/>
            <person name="Kwon S.-W."/>
        </authorList>
    </citation>
    <scope>NUCLEOTIDE SEQUENCE [LARGE SCALE GENOMIC DNA]</scope>
    <source>
        <strain evidence="5 6">2DFW10M-5</strain>
    </source>
</reference>
<dbReference type="SUPFAM" id="SSF48498">
    <property type="entry name" value="Tetracyclin repressor-like, C-terminal domain"/>
    <property type="match status" value="1"/>
</dbReference>
<dbReference type="InterPro" id="IPR001647">
    <property type="entry name" value="HTH_TetR"/>
</dbReference>
<dbReference type="GO" id="GO:0003700">
    <property type="term" value="F:DNA-binding transcription factor activity"/>
    <property type="evidence" value="ECO:0007669"/>
    <property type="project" value="TreeGrafter"/>
</dbReference>
<evidence type="ECO:0000256" key="3">
    <source>
        <dbReference type="SAM" id="MobiDB-lite"/>
    </source>
</evidence>
<dbReference type="PANTHER" id="PTHR30055">
    <property type="entry name" value="HTH-TYPE TRANSCRIPTIONAL REGULATOR RUTR"/>
    <property type="match status" value="1"/>
</dbReference>
<gene>
    <name evidence="5" type="ORF">D7I44_07045</name>
</gene>
<dbReference type="OrthoDB" id="3210235at2"/>
<dbReference type="GO" id="GO:0000976">
    <property type="term" value="F:transcription cis-regulatory region binding"/>
    <property type="evidence" value="ECO:0007669"/>
    <property type="project" value="TreeGrafter"/>
</dbReference>
<dbReference type="RefSeq" id="WP_120788843.1">
    <property type="nucleotide sequence ID" value="NZ_CP032624.1"/>
</dbReference>
<keyword evidence="6" id="KW-1185">Reference proteome</keyword>
<organism evidence="5 6">
    <name type="scientific">Gryllotalpicola protaetiae</name>
    <dbReference type="NCBI Taxonomy" id="2419771"/>
    <lineage>
        <taxon>Bacteria</taxon>
        <taxon>Bacillati</taxon>
        <taxon>Actinomycetota</taxon>
        <taxon>Actinomycetes</taxon>
        <taxon>Micrococcales</taxon>
        <taxon>Microbacteriaceae</taxon>
        <taxon>Gryllotalpicola</taxon>
    </lineage>
</organism>